<evidence type="ECO:0000256" key="2">
    <source>
        <dbReference type="ARBA" id="ARBA00004629"/>
    </source>
</evidence>
<evidence type="ECO:0000256" key="1">
    <source>
        <dbReference type="ARBA" id="ARBA00004186"/>
    </source>
</evidence>
<sequence>MESTILSFCKTLGSICNHIDSSTKSLIDSIQRRPIPLDSAASAFLQSLDRRTSTTGGDLDLLDSMAMGTVSFEELLGHFTELHRTNAKYIAGIQGRMESFGYVPEMELEDEDEEDLDLDSETLNRDHGSKGLEEELLFDDSLSLQNLGLSDACLATLAAEDDVYPESLRISSQNMLSHGDGQAHEETTSQPPKDGTDVSVGGATRVMISTSKGDYDSLPSYIRSLASWEELQAAVAKLNDYLFKKEGASGSNAFNEAQMETLGLGHKGRSYLLLLVRMKKLVMETVDGCIIYRAHVDCS</sequence>
<dbReference type="PANTHER" id="PTHR48118:SF1">
    <property type="entry name" value="SPINDLE AND KINETOCHORE-ASSOCIATED PROTEIN 3"/>
    <property type="match status" value="1"/>
</dbReference>
<evidence type="ECO:0000256" key="8">
    <source>
        <dbReference type="ARBA" id="ARBA00022776"/>
    </source>
</evidence>
<dbReference type="GO" id="GO:0051301">
    <property type="term" value="P:cell division"/>
    <property type="evidence" value="ECO:0007669"/>
    <property type="project" value="UniProtKB-KW"/>
</dbReference>
<evidence type="ECO:0000256" key="11">
    <source>
        <dbReference type="ARBA" id="ARBA00023306"/>
    </source>
</evidence>
<keyword evidence="6" id="KW-0132">Cell division</keyword>
<keyword evidence="10" id="KW-0206">Cytoskeleton</keyword>
<evidence type="ECO:0000256" key="3">
    <source>
        <dbReference type="ARBA" id="ARBA00007716"/>
    </source>
</evidence>
<reference evidence="14" key="2">
    <citation type="submission" date="2023-04" db="EMBL/GenBank/DDBJ databases">
        <authorList>
            <person name="Bruccoleri R.E."/>
            <person name="Oakeley E.J."/>
            <person name="Faust A.-M."/>
            <person name="Dessus-Babus S."/>
            <person name="Altorfer M."/>
            <person name="Burckhardt D."/>
            <person name="Oertli M."/>
            <person name="Naumann U."/>
            <person name="Petersen F."/>
            <person name="Wong J."/>
        </authorList>
    </citation>
    <scope>NUCLEOTIDE SEQUENCE</scope>
    <source>
        <strain evidence="14">GSM-AAB239-AS_SAM_17_03QT</strain>
        <tissue evidence="14">Leaf</tissue>
    </source>
</reference>
<evidence type="ECO:0000313" key="15">
    <source>
        <dbReference type="Proteomes" id="UP001140949"/>
    </source>
</evidence>
<name>A0AAX6GG32_IRIPA</name>
<dbReference type="EMBL" id="JANAVB010020198">
    <property type="protein sequence ID" value="KAJ6827532.1"/>
    <property type="molecule type" value="Genomic_DNA"/>
</dbReference>
<dbReference type="GO" id="GO:0000278">
    <property type="term" value="P:mitotic cell cycle"/>
    <property type="evidence" value="ECO:0007669"/>
    <property type="project" value="TreeGrafter"/>
</dbReference>
<dbReference type="PANTHER" id="PTHR48118">
    <property type="entry name" value="SPINDLE AND KINETOCHORE-ASSOCIATED PROTEIN 3"/>
    <property type="match status" value="1"/>
</dbReference>
<evidence type="ECO:0000256" key="9">
    <source>
        <dbReference type="ARBA" id="ARBA00022838"/>
    </source>
</evidence>
<keyword evidence="8" id="KW-0498">Mitosis</keyword>
<evidence type="ECO:0008006" key="16">
    <source>
        <dbReference type="Google" id="ProtNLM"/>
    </source>
</evidence>
<dbReference type="AlphaFoldDB" id="A0AAX6GG32"/>
<evidence type="ECO:0000256" key="7">
    <source>
        <dbReference type="ARBA" id="ARBA00022701"/>
    </source>
</evidence>
<reference evidence="14" key="1">
    <citation type="journal article" date="2023" name="GigaByte">
        <title>Genome assembly of the bearded iris, Iris pallida Lam.</title>
        <authorList>
            <person name="Bruccoleri R.E."/>
            <person name="Oakeley E.J."/>
            <person name="Faust A.M.E."/>
            <person name="Altorfer M."/>
            <person name="Dessus-Babus S."/>
            <person name="Burckhardt D."/>
            <person name="Oertli M."/>
            <person name="Naumann U."/>
            <person name="Petersen F."/>
            <person name="Wong J."/>
        </authorList>
    </citation>
    <scope>NUCLEOTIDE SEQUENCE</scope>
    <source>
        <strain evidence="14">GSM-AAB239-AS_SAM_17_03QT</strain>
    </source>
</reference>
<evidence type="ECO:0000256" key="4">
    <source>
        <dbReference type="ARBA" id="ARBA00022454"/>
    </source>
</evidence>
<evidence type="ECO:0000256" key="13">
    <source>
        <dbReference type="SAM" id="MobiDB-lite"/>
    </source>
</evidence>
<evidence type="ECO:0000256" key="12">
    <source>
        <dbReference type="ARBA" id="ARBA00023328"/>
    </source>
</evidence>
<protein>
    <recommendedName>
        <fullName evidence="16">Spindle and kinetochore-associated protein 3</fullName>
    </recommendedName>
</protein>
<evidence type="ECO:0000256" key="6">
    <source>
        <dbReference type="ARBA" id="ARBA00022618"/>
    </source>
</evidence>
<keyword evidence="12" id="KW-0137">Centromere</keyword>
<dbReference type="InterPro" id="IPR033341">
    <property type="entry name" value="SKA3"/>
</dbReference>
<keyword evidence="9" id="KW-0995">Kinetochore</keyword>
<comment type="similarity">
    <text evidence="3">Belongs to the SKA3 family.</text>
</comment>
<keyword evidence="7" id="KW-0493">Microtubule</keyword>
<dbReference type="GO" id="GO:0000940">
    <property type="term" value="C:outer kinetochore"/>
    <property type="evidence" value="ECO:0007669"/>
    <property type="project" value="InterPro"/>
</dbReference>
<keyword evidence="4" id="KW-0158">Chromosome</keyword>
<gene>
    <name evidence="14" type="ORF">M6B38_126770</name>
</gene>
<accession>A0AAX6GG32</accession>
<evidence type="ECO:0000256" key="5">
    <source>
        <dbReference type="ARBA" id="ARBA00022490"/>
    </source>
</evidence>
<organism evidence="14 15">
    <name type="scientific">Iris pallida</name>
    <name type="common">Sweet iris</name>
    <dbReference type="NCBI Taxonomy" id="29817"/>
    <lineage>
        <taxon>Eukaryota</taxon>
        <taxon>Viridiplantae</taxon>
        <taxon>Streptophyta</taxon>
        <taxon>Embryophyta</taxon>
        <taxon>Tracheophyta</taxon>
        <taxon>Spermatophyta</taxon>
        <taxon>Magnoliopsida</taxon>
        <taxon>Liliopsida</taxon>
        <taxon>Asparagales</taxon>
        <taxon>Iridaceae</taxon>
        <taxon>Iridoideae</taxon>
        <taxon>Irideae</taxon>
        <taxon>Iris</taxon>
    </lineage>
</organism>
<keyword evidence="15" id="KW-1185">Reference proteome</keyword>
<dbReference type="GO" id="GO:0005876">
    <property type="term" value="C:spindle microtubule"/>
    <property type="evidence" value="ECO:0007669"/>
    <property type="project" value="TreeGrafter"/>
</dbReference>
<keyword evidence="5" id="KW-0963">Cytoplasm</keyword>
<dbReference type="GO" id="GO:0007059">
    <property type="term" value="P:chromosome segregation"/>
    <property type="evidence" value="ECO:0007669"/>
    <property type="project" value="InterPro"/>
</dbReference>
<keyword evidence="11" id="KW-0131">Cell cycle</keyword>
<comment type="caution">
    <text evidence="14">The sequence shown here is derived from an EMBL/GenBank/DDBJ whole genome shotgun (WGS) entry which is preliminary data.</text>
</comment>
<evidence type="ECO:0000256" key="10">
    <source>
        <dbReference type="ARBA" id="ARBA00023212"/>
    </source>
</evidence>
<feature type="region of interest" description="Disordered" evidence="13">
    <location>
        <begin position="176"/>
        <end position="199"/>
    </location>
</feature>
<comment type="subcellular location">
    <subcellularLocation>
        <location evidence="2">Chromosome</location>
        <location evidence="2">Centromere</location>
        <location evidence="2">Kinetochore</location>
    </subcellularLocation>
    <subcellularLocation>
        <location evidence="1">Cytoplasm</location>
        <location evidence="1">Cytoskeleton</location>
        <location evidence="1">Spindle</location>
    </subcellularLocation>
</comment>
<dbReference type="Proteomes" id="UP001140949">
    <property type="component" value="Unassembled WGS sequence"/>
</dbReference>
<evidence type="ECO:0000313" key="14">
    <source>
        <dbReference type="EMBL" id="KAJ6827532.1"/>
    </source>
</evidence>
<proteinExistence type="inferred from homology"/>